<feature type="compositionally biased region" description="Polar residues" evidence="1">
    <location>
        <begin position="105"/>
        <end position="116"/>
    </location>
</feature>
<dbReference type="STRING" id="363999.A0A439CYH3"/>
<feature type="compositionally biased region" description="Basic and acidic residues" evidence="1">
    <location>
        <begin position="591"/>
        <end position="602"/>
    </location>
</feature>
<feature type="compositionally biased region" description="Polar residues" evidence="1">
    <location>
        <begin position="1"/>
        <end position="11"/>
    </location>
</feature>
<feature type="compositionally biased region" description="Acidic residues" evidence="1">
    <location>
        <begin position="606"/>
        <end position="617"/>
    </location>
</feature>
<sequence>MKLFKSASNAGRTRPGQPPHSNIRGKISGPIPISDDEFSTRNPRSSIAEEGMPDQLDPATQRDSATASTNMALHASRDDKTSSLAQSGPSQASTTSNPVRRRTNRSSTLRYSTVSDATDRVSPSRKKSAFRTAIGKLFGKRNRKQGSRSPSNSRAHTGSPSDHHRSDPVVGEPNSADPESEPKRSASLPITEFNKALRSHSIGPDDYMAIHSARNSLQSDSAFLRRRAVTTASGGAISSRLRDEGVDIVGLSPRPVSAHGHDVVVNEYDPESIGRAVSVDFLPSRRRSRSLSQLHDVSEGHVLVRKRSEEIRYWRASQNPGPLSSDLSVSHRGEPETTETTEPTTDILEEETQPIHTPPQPFNFGAMSTMRITQAASLEERVSTLEVQNQKLERLVSQLFHFVPAIDNYSDTLGHSASIAPTAPPTTYAETSSAAAETSIHHNLPVDAGPLSSGYSISDQSNVSFEDEKTFIGSIQPSTRDAPRPTSNVTIRGATSLPSLPRDDSGVFTPNHYNTLKALLDAERAARHALEIRVAKLSHIVETMSRTPRGLAAYPLAGALANVSVFDHDDDDDDDDDDDEPPSASIDDDSDAFKTPREERPFDYGAFDEDIVQGEVDDGTRKRAARTISLGQLTLGKPKPHSQQPGAGVDL</sequence>
<protein>
    <submittedName>
        <fullName evidence="2">Uncharacterized protein</fullName>
    </submittedName>
</protein>
<feature type="compositionally biased region" description="Polar residues" evidence="1">
    <location>
        <begin position="82"/>
        <end position="98"/>
    </location>
</feature>
<feature type="region of interest" description="Disordered" evidence="1">
    <location>
        <begin position="1"/>
        <end position="190"/>
    </location>
</feature>
<comment type="caution">
    <text evidence="2">The sequence shown here is derived from an EMBL/GenBank/DDBJ whole genome shotgun (WGS) entry which is preliminary data.</text>
</comment>
<dbReference type="Proteomes" id="UP000286045">
    <property type="component" value="Unassembled WGS sequence"/>
</dbReference>
<feature type="region of interest" description="Disordered" evidence="1">
    <location>
        <begin position="316"/>
        <end position="346"/>
    </location>
</feature>
<evidence type="ECO:0000313" key="3">
    <source>
        <dbReference type="Proteomes" id="UP000286045"/>
    </source>
</evidence>
<evidence type="ECO:0000313" key="2">
    <source>
        <dbReference type="EMBL" id="RWA07200.1"/>
    </source>
</evidence>
<organism evidence="2 3">
    <name type="scientific">Xylaria grammica</name>
    <dbReference type="NCBI Taxonomy" id="363999"/>
    <lineage>
        <taxon>Eukaryota</taxon>
        <taxon>Fungi</taxon>
        <taxon>Dikarya</taxon>
        <taxon>Ascomycota</taxon>
        <taxon>Pezizomycotina</taxon>
        <taxon>Sordariomycetes</taxon>
        <taxon>Xylariomycetidae</taxon>
        <taxon>Xylariales</taxon>
        <taxon>Xylariaceae</taxon>
        <taxon>Xylaria</taxon>
    </lineage>
</organism>
<keyword evidence="3" id="KW-1185">Reference proteome</keyword>
<feature type="compositionally biased region" description="Polar residues" evidence="1">
    <location>
        <begin position="147"/>
        <end position="160"/>
    </location>
</feature>
<gene>
    <name evidence="2" type="ORF">EKO27_g7901</name>
</gene>
<feature type="compositionally biased region" description="Polar residues" evidence="1">
    <location>
        <begin position="61"/>
        <end position="71"/>
    </location>
</feature>
<feature type="region of interest" description="Disordered" evidence="1">
    <location>
        <begin position="475"/>
        <end position="506"/>
    </location>
</feature>
<feature type="compositionally biased region" description="Polar residues" evidence="1">
    <location>
        <begin position="475"/>
        <end position="490"/>
    </location>
</feature>
<evidence type="ECO:0000256" key="1">
    <source>
        <dbReference type="SAM" id="MobiDB-lite"/>
    </source>
</evidence>
<feature type="compositionally biased region" description="Acidic residues" evidence="1">
    <location>
        <begin position="568"/>
        <end position="590"/>
    </location>
</feature>
<reference evidence="2 3" key="1">
    <citation type="submission" date="2018-12" db="EMBL/GenBank/DDBJ databases">
        <title>Draft genome sequence of Xylaria grammica IHI A82.</title>
        <authorList>
            <person name="Buettner E."/>
            <person name="Kellner H."/>
        </authorList>
    </citation>
    <scope>NUCLEOTIDE SEQUENCE [LARGE SCALE GENOMIC DNA]</scope>
    <source>
        <strain evidence="2 3">IHI A82</strain>
    </source>
</reference>
<proteinExistence type="predicted"/>
<name>A0A439CYH3_9PEZI</name>
<dbReference type="AlphaFoldDB" id="A0A439CYH3"/>
<dbReference type="EMBL" id="RYZI01000274">
    <property type="protein sequence ID" value="RWA07200.1"/>
    <property type="molecule type" value="Genomic_DNA"/>
</dbReference>
<feature type="region of interest" description="Disordered" evidence="1">
    <location>
        <begin position="566"/>
        <end position="651"/>
    </location>
</feature>
<feature type="compositionally biased region" description="Polar residues" evidence="1">
    <location>
        <begin position="316"/>
        <end position="328"/>
    </location>
</feature>
<accession>A0A439CYH3</accession>